<dbReference type="InterPro" id="IPR011990">
    <property type="entry name" value="TPR-like_helical_dom_sf"/>
</dbReference>
<dbReference type="SMART" id="SM00028">
    <property type="entry name" value="TPR"/>
    <property type="match status" value="2"/>
</dbReference>
<dbReference type="SUPFAM" id="SSF48452">
    <property type="entry name" value="TPR-like"/>
    <property type="match status" value="1"/>
</dbReference>
<reference evidence="2 3" key="1">
    <citation type="journal article" date="2010" name="Nature">
        <title>Genome sequencing and analysis of the model grass Brachypodium distachyon.</title>
        <authorList>
            <consortium name="International Brachypodium Initiative"/>
        </authorList>
    </citation>
    <scope>NUCLEOTIDE SEQUENCE [LARGE SCALE GENOMIC DNA]</scope>
    <source>
        <strain evidence="2 3">Bd21</strain>
    </source>
</reference>
<dbReference type="InterPro" id="IPR027417">
    <property type="entry name" value="P-loop_NTPase"/>
</dbReference>
<accession>A0A0Q3EXY9</accession>
<sequence>MELAISAVTGELVSRFVSFLTDRYHSSQASSQEKQLERLQQLLPRAHMVVEEADGRYITNSRMLAQLKVLADAMYRGYWAFDSSKYMSLELEETSMVEEEQQEVSYSSALKRFRTIDSRARKNKARHLLEVREVSEILENVLANMTEFLVILGGCERVIPRRPYDAYLYNMNIMFGRHAEKQTLLNFMLHHDSHGSGGLPSVLPVIGAPLVGKRTLVAHVCKDDRVRAHFSSILRLNGDVSLCGIADHGGSLLSGKKILIILELYSNVDEKDWAKFYSSVASMARGSKVIILSRHKNSKLLGTVKPIILNALSYEEFSYLFKTLAFGSANPAENLRLARIADEFAKELHLEWSLVTANLFANVMRRNMDARFWLEMLSRCRRLVRRNISMFGEHPRFLVKSRQVDVSDIVLCDHAAPLSIVSCSIPGSSRTELVAARKELPKVALGDLLVDPGVRPKGEFNVFVESRLPPYTSFVHFVPNRSAQDTPQLGMKRRGGKARSDMTVEERIEAADRRKLEGNDYFKEKKFEEAMQQYEMVLSEDEINVKALFRRGKARAELGQTESAREDFLKAKKHAPEDKEILRELRSLAEHDKAIYQKQKEMYKGLFGPRPQPKPKARNFILLFWQWLVSLIRNLAKIFTRKND</sequence>
<dbReference type="EnsemblPlants" id="KQJ92270">
    <property type="protein sequence ID" value="KQJ92270"/>
    <property type="gene ID" value="BRADI_4g42839v3"/>
</dbReference>
<organism evidence="2">
    <name type="scientific">Brachypodium distachyon</name>
    <name type="common">Purple false brome</name>
    <name type="synonym">Trachynia distachya</name>
    <dbReference type="NCBI Taxonomy" id="15368"/>
    <lineage>
        <taxon>Eukaryota</taxon>
        <taxon>Viridiplantae</taxon>
        <taxon>Streptophyta</taxon>
        <taxon>Embryophyta</taxon>
        <taxon>Tracheophyta</taxon>
        <taxon>Spermatophyta</taxon>
        <taxon>Magnoliopsida</taxon>
        <taxon>Liliopsida</taxon>
        <taxon>Poales</taxon>
        <taxon>Poaceae</taxon>
        <taxon>BOP clade</taxon>
        <taxon>Pooideae</taxon>
        <taxon>Stipodae</taxon>
        <taxon>Brachypodieae</taxon>
        <taxon>Brachypodium</taxon>
    </lineage>
</organism>
<dbReference type="InterPro" id="IPR019734">
    <property type="entry name" value="TPR_rpt"/>
</dbReference>
<dbReference type="AlphaFoldDB" id="A0A0Q3EXY9"/>
<gene>
    <name evidence="2" type="ORF">BRADI_4g42839v3</name>
</gene>
<protein>
    <submittedName>
        <fullName evidence="2 3">Uncharacterized protein</fullName>
    </submittedName>
</protein>
<reference evidence="3" key="3">
    <citation type="submission" date="2018-08" db="UniProtKB">
        <authorList>
            <consortium name="EnsemblPlants"/>
        </authorList>
    </citation>
    <scope>IDENTIFICATION</scope>
    <source>
        <strain evidence="3">cv. Bd21</strain>
    </source>
</reference>
<dbReference type="PANTHER" id="PTHR33377:SF13">
    <property type="entry name" value="OS10G0134700 PROTEIN"/>
    <property type="match status" value="1"/>
</dbReference>
<dbReference type="OrthoDB" id="593438at2759"/>
<dbReference type="Gene3D" id="1.25.40.10">
    <property type="entry name" value="Tetratricopeptide repeat domain"/>
    <property type="match status" value="2"/>
</dbReference>
<name>A0A0Q3EXY9_BRADI</name>
<keyword evidence="4" id="KW-1185">Reference proteome</keyword>
<feature type="repeat" description="TPR" evidence="1">
    <location>
        <begin position="545"/>
        <end position="578"/>
    </location>
</feature>
<reference evidence="2" key="2">
    <citation type="submission" date="2017-06" db="EMBL/GenBank/DDBJ databases">
        <title>WGS assembly of Brachypodium distachyon.</title>
        <authorList>
            <consortium name="The International Brachypodium Initiative"/>
            <person name="Lucas S."/>
            <person name="Harmon-Smith M."/>
            <person name="Lail K."/>
            <person name="Tice H."/>
            <person name="Grimwood J."/>
            <person name="Bruce D."/>
            <person name="Barry K."/>
            <person name="Shu S."/>
            <person name="Lindquist E."/>
            <person name="Wang M."/>
            <person name="Pitluck S."/>
            <person name="Vogel J.P."/>
            <person name="Garvin D.F."/>
            <person name="Mockler T.C."/>
            <person name="Schmutz J."/>
            <person name="Rokhsar D."/>
            <person name="Bevan M.W."/>
        </authorList>
    </citation>
    <scope>NUCLEOTIDE SEQUENCE</scope>
    <source>
        <strain evidence="2">Bd21</strain>
    </source>
</reference>
<evidence type="ECO:0000313" key="4">
    <source>
        <dbReference type="Proteomes" id="UP000008810"/>
    </source>
</evidence>
<dbReference type="SUPFAM" id="SSF52540">
    <property type="entry name" value="P-loop containing nucleoside triphosphate hydrolases"/>
    <property type="match status" value="1"/>
</dbReference>
<proteinExistence type="predicted"/>
<keyword evidence="1" id="KW-0802">TPR repeat</keyword>
<evidence type="ECO:0000256" key="1">
    <source>
        <dbReference type="PROSITE-ProRule" id="PRU00339"/>
    </source>
</evidence>
<dbReference type="PROSITE" id="PS50005">
    <property type="entry name" value="TPR"/>
    <property type="match status" value="1"/>
</dbReference>
<dbReference type="Proteomes" id="UP000008810">
    <property type="component" value="Chromosome 4"/>
</dbReference>
<dbReference type="Gramene" id="KQJ92270">
    <property type="protein sequence ID" value="KQJ92270"/>
    <property type="gene ID" value="BRADI_4g42839v3"/>
</dbReference>
<dbReference type="STRING" id="15368.A0A0Q3EXY9"/>
<dbReference type="PANTHER" id="PTHR33377">
    <property type="entry name" value="OS10G0134700 PROTEIN-RELATED"/>
    <property type="match status" value="1"/>
</dbReference>
<dbReference type="EMBL" id="CM000883">
    <property type="protein sequence ID" value="KQJ92270.2"/>
    <property type="molecule type" value="Genomic_DNA"/>
</dbReference>
<evidence type="ECO:0000313" key="2">
    <source>
        <dbReference type="EMBL" id="KQJ92270.2"/>
    </source>
</evidence>
<evidence type="ECO:0000313" key="3">
    <source>
        <dbReference type="EnsemblPlants" id="KQJ92270"/>
    </source>
</evidence>
<dbReference type="InParanoid" id="A0A0Q3EXY9"/>